<name>A0A5C1AHK3_9BACT</name>
<evidence type="ECO:0000313" key="2">
    <source>
        <dbReference type="Proteomes" id="UP000324974"/>
    </source>
</evidence>
<dbReference type="EMBL" id="CP042425">
    <property type="protein sequence ID" value="QEL17743.1"/>
    <property type="molecule type" value="Genomic_DNA"/>
</dbReference>
<evidence type="ECO:0000313" key="1">
    <source>
        <dbReference type="EMBL" id="QEL17743.1"/>
    </source>
</evidence>
<reference evidence="2" key="1">
    <citation type="submission" date="2019-08" db="EMBL/GenBank/DDBJ databases">
        <title>Limnoglobus roseus gen. nov., sp. nov., a novel freshwater planctomycete with a giant genome from the family Gemmataceae.</title>
        <authorList>
            <person name="Kulichevskaya I.S."/>
            <person name="Naumoff D.G."/>
            <person name="Miroshnikov K."/>
            <person name="Ivanova A."/>
            <person name="Philippov D.A."/>
            <person name="Hakobyan A."/>
            <person name="Rijpstra I.C."/>
            <person name="Sinninghe Damste J.S."/>
            <person name="Liesack W."/>
            <person name="Dedysh S.N."/>
        </authorList>
    </citation>
    <scope>NUCLEOTIDE SEQUENCE [LARGE SCALE GENOMIC DNA]</scope>
    <source>
        <strain evidence="2">PX52</strain>
    </source>
</reference>
<proteinExistence type="predicted"/>
<dbReference type="RefSeq" id="WP_149112310.1">
    <property type="nucleotide sequence ID" value="NZ_CP042425.1"/>
</dbReference>
<keyword evidence="2" id="KW-1185">Reference proteome</keyword>
<organism evidence="1 2">
    <name type="scientific">Limnoglobus roseus</name>
    <dbReference type="NCBI Taxonomy" id="2598579"/>
    <lineage>
        <taxon>Bacteria</taxon>
        <taxon>Pseudomonadati</taxon>
        <taxon>Planctomycetota</taxon>
        <taxon>Planctomycetia</taxon>
        <taxon>Gemmatales</taxon>
        <taxon>Gemmataceae</taxon>
        <taxon>Limnoglobus</taxon>
    </lineage>
</organism>
<protein>
    <submittedName>
        <fullName evidence="1">Uncharacterized protein</fullName>
    </submittedName>
</protein>
<sequence>MVADPSAAVMACVEALYTVLNPSRDEAVRLFVATCTGFSVLGGTRPFEWFVRYPPGRPVTWARLGVRKGAANRSLHIANSFSSR</sequence>
<dbReference type="Proteomes" id="UP000324974">
    <property type="component" value="Chromosome"/>
</dbReference>
<dbReference type="KEGG" id="lrs:PX52LOC_04743"/>
<accession>A0A5C1AHK3</accession>
<dbReference type="AlphaFoldDB" id="A0A5C1AHK3"/>
<gene>
    <name evidence="1" type="ORF">PX52LOC_04743</name>
</gene>